<dbReference type="Pfam" id="PF01558">
    <property type="entry name" value="POR"/>
    <property type="match status" value="1"/>
</dbReference>
<dbReference type="EMBL" id="QMQX01000001">
    <property type="protein sequence ID" value="RLE53782.1"/>
    <property type="molecule type" value="Genomic_DNA"/>
</dbReference>
<reference evidence="3 4" key="1">
    <citation type="submission" date="2018-06" db="EMBL/GenBank/DDBJ databases">
        <title>Extensive metabolic versatility and redundancy in microbially diverse, dynamic hydrothermal sediments.</title>
        <authorList>
            <person name="Dombrowski N."/>
            <person name="Teske A."/>
            <person name="Baker B.J."/>
        </authorList>
    </citation>
    <scope>NUCLEOTIDE SEQUENCE [LARGE SCALE GENOMIC DNA]</scope>
    <source>
        <strain evidence="3">B34_G17</strain>
    </source>
</reference>
<name>A0A497F3H9_9CREN</name>
<dbReference type="InterPro" id="IPR019752">
    <property type="entry name" value="Pyrv/ketoisovalerate_OxRed_cat"/>
</dbReference>
<dbReference type="SUPFAM" id="SSF53323">
    <property type="entry name" value="Pyruvate-ferredoxin oxidoreductase, PFOR, domain III"/>
    <property type="match status" value="1"/>
</dbReference>
<organism evidence="3 4">
    <name type="scientific">Thermoproteota archaeon</name>
    <dbReference type="NCBI Taxonomy" id="2056631"/>
    <lineage>
        <taxon>Archaea</taxon>
        <taxon>Thermoproteota</taxon>
    </lineage>
</organism>
<comment type="caution">
    <text evidence="3">The sequence shown here is derived from an EMBL/GenBank/DDBJ whole genome shotgun (WGS) entry which is preliminary data.</text>
</comment>
<dbReference type="Proteomes" id="UP000272051">
    <property type="component" value="Unassembled WGS sequence"/>
</dbReference>
<evidence type="ECO:0000259" key="2">
    <source>
        <dbReference type="Pfam" id="PF01558"/>
    </source>
</evidence>
<proteinExistence type="predicted"/>
<dbReference type="PANTHER" id="PTHR43854">
    <property type="entry name" value="INDOLEPYRUVATE OXIDOREDUCTASE SUBUNIT IORB"/>
    <property type="match status" value="1"/>
</dbReference>
<dbReference type="InterPro" id="IPR052198">
    <property type="entry name" value="IorB_Oxidoreductase"/>
</dbReference>
<sequence>MRKVISLIIAGVGGQGNVKAAQILGLAALKTGLDAVVSDVFGISQRGGAVISHVKIGEKVHGPLVAEHDADVVVGLEPMEALRAALKFAKPSCLILMNKRVIPPIEVSIGFYKYPPFDDLVKVLKQLAKVVIALDFSELAEKAGLPVATNIAMLGGLAATKILPINVNVLREAVKEGVPRAVEQNLTAFDLGFDAVAQVINR</sequence>
<protein>
    <submittedName>
        <fullName evidence="3">Indolepyruvate ferredoxin oxidoreductase subunit beta</fullName>
    </submittedName>
</protein>
<evidence type="ECO:0000313" key="3">
    <source>
        <dbReference type="EMBL" id="RLE53782.1"/>
    </source>
</evidence>
<evidence type="ECO:0000313" key="4">
    <source>
        <dbReference type="Proteomes" id="UP000272051"/>
    </source>
</evidence>
<dbReference type="AlphaFoldDB" id="A0A497F3H9"/>
<dbReference type="PANTHER" id="PTHR43854:SF1">
    <property type="entry name" value="INDOLEPYRUVATE OXIDOREDUCTASE SUBUNIT IORB"/>
    <property type="match status" value="1"/>
</dbReference>
<keyword evidence="1" id="KW-0560">Oxidoreductase</keyword>
<feature type="domain" description="Pyruvate/ketoisovalerate oxidoreductase catalytic" evidence="2">
    <location>
        <begin position="13"/>
        <end position="194"/>
    </location>
</feature>
<gene>
    <name evidence="3" type="ORF">DRJ33_00015</name>
</gene>
<dbReference type="GO" id="GO:0016903">
    <property type="term" value="F:oxidoreductase activity, acting on the aldehyde or oxo group of donors"/>
    <property type="evidence" value="ECO:0007669"/>
    <property type="project" value="InterPro"/>
</dbReference>
<dbReference type="InterPro" id="IPR002869">
    <property type="entry name" value="Pyrv_flavodox_OxRed_cen"/>
</dbReference>
<dbReference type="Gene3D" id="3.40.920.10">
    <property type="entry name" value="Pyruvate-ferredoxin oxidoreductase, PFOR, domain III"/>
    <property type="match status" value="1"/>
</dbReference>
<accession>A0A497F3H9</accession>
<evidence type="ECO:0000256" key="1">
    <source>
        <dbReference type="ARBA" id="ARBA00023002"/>
    </source>
</evidence>